<dbReference type="Gene3D" id="2.170.130.10">
    <property type="entry name" value="TonB-dependent receptor, plug domain"/>
    <property type="match status" value="1"/>
</dbReference>
<evidence type="ECO:0000256" key="7">
    <source>
        <dbReference type="ARBA" id="ARBA00023004"/>
    </source>
</evidence>
<keyword evidence="8" id="KW-0406">Ion transport</keyword>
<dbReference type="EMBL" id="CP053069">
    <property type="protein sequence ID" value="QJR10863.1"/>
    <property type="molecule type" value="Genomic_DNA"/>
</dbReference>
<keyword evidence="3 13" id="KW-0813">Transport</keyword>
<name>A0A6M4GWW7_9PROT</name>
<dbReference type="InterPro" id="IPR036942">
    <property type="entry name" value="Beta-barrel_TonB_sf"/>
</dbReference>
<dbReference type="InterPro" id="IPR039426">
    <property type="entry name" value="TonB-dep_rcpt-like"/>
</dbReference>
<evidence type="ECO:0000256" key="11">
    <source>
        <dbReference type="ARBA" id="ARBA00023170"/>
    </source>
</evidence>
<keyword evidence="11" id="KW-0675">Receptor</keyword>
<dbReference type="PROSITE" id="PS52016">
    <property type="entry name" value="TONB_DEPENDENT_REC_3"/>
    <property type="match status" value="1"/>
</dbReference>
<evidence type="ECO:0000256" key="10">
    <source>
        <dbReference type="ARBA" id="ARBA00023136"/>
    </source>
</evidence>
<keyword evidence="12 13" id="KW-0998">Cell outer membrane</keyword>
<evidence type="ECO:0000256" key="2">
    <source>
        <dbReference type="ARBA" id="ARBA00009810"/>
    </source>
</evidence>
<dbReference type="SUPFAM" id="SSF56935">
    <property type="entry name" value="Porins"/>
    <property type="match status" value="1"/>
</dbReference>
<keyword evidence="4 13" id="KW-1134">Transmembrane beta strand</keyword>
<evidence type="ECO:0000256" key="4">
    <source>
        <dbReference type="ARBA" id="ARBA00022452"/>
    </source>
</evidence>
<dbReference type="Pfam" id="PF07715">
    <property type="entry name" value="Plug"/>
    <property type="match status" value="1"/>
</dbReference>
<evidence type="ECO:0000313" key="15">
    <source>
        <dbReference type="EMBL" id="QJR10863.1"/>
    </source>
</evidence>
<dbReference type="Gene3D" id="2.40.170.20">
    <property type="entry name" value="TonB-dependent receptor, beta-barrel domain"/>
    <property type="match status" value="1"/>
</dbReference>
<feature type="domain" description="TonB-dependent receptor plug" evidence="14">
    <location>
        <begin position="22"/>
        <end position="127"/>
    </location>
</feature>
<dbReference type="InterPro" id="IPR012910">
    <property type="entry name" value="Plug_dom"/>
</dbReference>
<keyword evidence="6 13" id="KW-0812">Transmembrane</keyword>
<organism evidence="15 16">
    <name type="scientific">Usitatibacter rugosus</name>
    <dbReference type="NCBI Taxonomy" id="2732067"/>
    <lineage>
        <taxon>Bacteria</taxon>
        <taxon>Pseudomonadati</taxon>
        <taxon>Pseudomonadota</taxon>
        <taxon>Betaproteobacteria</taxon>
        <taxon>Nitrosomonadales</taxon>
        <taxon>Usitatibacteraceae</taxon>
        <taxon>Usitatibacter</taxon>
    </lineage>
</organism>
<gene>
    <name evidence="15" type="primary">btuB_8</name>
    <name evidence="15" type="ORF">DSM104443_01933</name>
</gene>
<dbReference type="AlphaFoldDB" id="A0A6M4GWW7"/>
<evidence type="ECO:0000259" key="14">
    <source>
        <dbReference type="Pfam" id="PF07715"/>
    </source>
</evidence>
<proteinExistence type="inferred from homology"/>
<evidence type="ECO:0000256" key="3">
    <source>
        <dbReference type="ARBA" id="ARBA00022448"/>
    </source>
</evidence>
<keyword evidence="7" id="KW-0408">Iron</keyword>
<dbReference type="GO" id="GO:0009279">
    <property type="term" value="C:cell outer membrane"/>
    <property type="evidence" value="ECO:0007669"/>
    <property type="project" value="UniProtKB-SubCell"/>
</dbReference>
<accession>A0A6M4GWW7</accession>
<dbReference type="InterPro" id="IPR037066">
    <property type="entry name" value="Plug_dom_sf"/>
</dbReference>
<evidence type="ECO:0000256" key="5">
    <source>
        <dbReference type="ARBA" id="ARBA00022496"/>
    </source>
</evidence>
<evidence type="ECO:0000256" key="13">
    <source>
        <dbReference type="PROSITE-ProRule" id="PRU01360"/>
    </source>
</evidence>
<evidence type="ECO:0000313" key="16">
    <source>
        <dbReference type="Proteomes" id="UP000501534"/>
    </source>
</evidence>
<evidence type="ECO:0000256" key="12">
    <source>
        <dbReference type="ARBA" id="ARBA00023237"/>
    </source>
</evidence>
<reference evidence="15 16" key="1">
    <citation type="submission" date="2020-04" db="EMBL/GenBank/DDBJ databases">
        <title>Usitatibacter rugosus gen. nov., sp. nov. and Usitatibacter palustris sp. nov., novel members of Usitatibacteraceae fam. nov. within the order Nitrosomonadales isolated from soil.</title>
        <authorList>
            <person name="Huber K.J."/>
            <person name="Neumann-Schaal M."/>
            <person name="Geppert A."/>
            <person name="Luckner M."/>
            <person name="Wanner G."/>
            <person name="Overmann J."/>
        </authorList>
    </citation>
    <scope>NUCLEOTIDE SEQUENCE [LARGE SCALE GENOMIC DNA]</scope>
    <source>
        <strain evidence="15 16">0125_3</strain>
    </source>
</reference>
<evidence type="ECO:0000256" key="1">
    <source>
        <dbReference type="ARBA" id="ARBA00004571"/>
    </source>
</evidence>
<sequence>MPGIEVLGRYADDIGAWDAASQGAVTRQGIEKRPLLRPGEVLEAVPGMVVTQHSGDGKANQYFLRGYNLDHGTDFATWVAGMPVNMPTHAHGQGYTDLNFLIPELIERVVYTKGPYFAEDGDFSSVGTARISYAEQLREDSATLTAGSFDFQRAVVTGSPALGPGHLVYGVEYQHNDGSWDLPANYRKANAVLRYASGTADNGFNVTAMGYSAKWDSTDQIPQRAVDAGTVGRYGYVDPTDGGKAQRYSLSGEWRAATDTTTTTFAAYAIRSRLNLFSNFTYFLDDPDRGDQFEQAERRTTLGGQGSRTWTGVWSARPYWNTVGLQVRHDRLEPVGLYASEGRERLATTREDQVTVQSAAPFVSNTLLWTPWLRTLAALRYDAYRFKVSSDLRQNSGDRSDSIVSPKLSVVLGPWADTELFVNGGSGFHSNDARGTTTRVDPKTGEAAEPVDPLVRTRGHELGARSKLAQGLTASMSLWALRQDSELLFVGDAGTTEPSRPSKRKGVELLVQYLPLPWIAMDLAYARTKARFDGGEGGNLIPGAPETVAAAGIALDHPSGVSAALRWRYFGPRPLVEDGSVTSRSTSMVNARLGYVVSKAMHVHLDVFNLFDRKDDDIAYFYASRLPGEPAAGVDDVHFHPVERRAARVSVSLAF</sequence>
<dbReference type="KEGG" id="uru:DSM104443_01933"/>
<dbReference type="PANTHER" id="PTHR32552">
    <property type="entry name" value="FERRICHROME IRON RECEPTOR-RELATED"/>
    <property type="match status" value="1"/>
</dbReference>
<evidence type="ECO:0000256" key="8">
    <source>
        <dbReference type="ARBA" id="ARBA00023065"/>
    </source>
</evidence>
<keyword evidence="9" id="KW-0798">TonB box</keyword>
<dbReference type="PANTHER" id="PTHR32552:SF81">
    <property type="entry name" value="TONB-DEPENDENT OUTER MEMBRANE RECEPTOR"/>
    <property type="match status" value="1"/>
</dbReference>
<evidence type="ECO:0000256" key="6">
    <source>
        <dbReference type="ARBA" id="ARBA00022692"/>
    </source>
</evidence>
<comment type="subcellular location">
    <subcellularLocation>
        <location evidence="1 13">Cell outer membrane</location>
        <topology evidence="1 13">Multi-pass membrane protein</topology>
    </subcellularLocation>
</comment>
<comment type="similarity">
    <text evidence="2 13">Belongs to the TonB-dependent receptor family.</text>
</comment>
<keyword evidence="10 13" id="KW-0472">Membrane</keyword>
<evidence type="ECO:0000256" key="9">
    <source>
        <dbReference type="ARBA" id="ARBA00023077"/>
    </source>
</evidence>
<keyword evidence="16" id="KW-1185">Reference proteome</keyword>
<protein>
    <submittedName>
        <fullName evidence="15">Vitamin B12 transporter BtuB</fullName>
    </submittedName>
</protein>
<dbReference type="GO" id="GO:0006826">
    <property type="term" value="P:iron ion transport"/>
    <property type="evidence" value="ECO:0007669"/>
    <property type="project" value="UniProtKB-KW"/>
</dbReference>
<dbReference type="Proteomes" id="UP000501534">
    <property type="component" value="Chromosome"/>
</dbReference>
<keyword evidence="5" id="KW-0410">Iron transport</keyword>